<accession>A0ABD2ARJ9</accession>
<evidence type="ECO:0000313" key="2">
    <source>
        <dbReference type="Proteomes" id="UP001607303"/>
    </source>
</evidence>
<dbReference type="Proteomes" id="UP001607303">
    <property type="component" value="Unassembled WGS sequence"/>
</dbReference>
<evidence type="ECO:0000313" key="1">
    <source>
        <dbReference type="EMBL" id="KAL2723021.1"/>
    </source>
</evidence>
<name>A0ABD2ARJ9_VESMC</name>
<sequence>MVVDTRLVVTPTANSNHLSLLPGVSVNKRITAVPSFWFYPASVLLYSLRLVPTYRCSDIYGKMETFEKNESSMNGYDCKTSDFSRILSERSIFRRNIHTNNRMKSIDMADTKDLIYLYEVRKKRAVWDRVQQPMGETKAW</sequence>
<proteinExistence type="predicted"/>
<keyword evidence="2" id="KW-1185">Reference proteome</keyword>
<dbReference type="EMBL" id="JAYRBN010000115">
    <property type="protein sequence ID" value="KAL2723021.1"/>
    <property type="molecule type" value="Genomic_DNA"/>
</dbReference>
<protein>
    <submittedName>
        <fullName evidence="1">Uncharacterized protein</fullName>
    </submittedName>
</protein>
<comment type="caution">
    <text evidence="1">The sequence shown here is derived from an EMBL/GenBank/DDBJ whole genome shotgun (WGS) entry which is preliminary data.</text>
</comment>
<reference evidence="1 2" key="1">
    <citation type="journal article" date="2024" name="Ann. Entomol. Soc. Am.">
        <title>Genomic analyses of the southern and eastern yellowjacket wasps (Hymenoptera: Vespidae) reveal evolutionary signatures of social life.</title>
        <authorList>
            <person name="Catto M.A."/>
            <person name="Caine P.B."/>
            <person name="Orr S.E."/>
            <person name="Hunt B.G."/>
            <person name="Goodisman M.A.D."/>
        </authorList>
    </citation>
    <scope>NUCLEOTIDE SEQUENCE [LARGE SCALE GENOMIC DNA]</scope>
    <source>
        <strain evidence="1">232</strain>
        <tissue evidence="1">Head and thorax</tissue>
    </source>
</reference>
<dbReference type="AlphaFoldDB" id="A0ABD2ARJ9"/>
<organism evidence="1 2">
    <name type="scientific">Vespula maculifrons</name>
    <name type="common">Eastern yellow jacket</name>
    <name type="synonym">Wasp</name>
    <dbReference type="NCBI Taxonomy" id="7453"/>
    <lineage>
        <taxon>Eukaryota</taxon>
        <taxon>Metazoa</taxon>
        <taxon>Ecdysozoa</taxon>
        <taxon>Arthropoda</taxon>
        <taxon>Hexapoda</taxon>
        <taxon>Insecta</taxon>
        <taxon>Pterygota</taxon>
        <taxon>Neoptera</taxon>
        <taxon>Endopterygota</taxon>
        <taxon>Hymenoptera</taxon>
        <taxon>Apocrita</taxon>
        <taxon>Aculeata</taxon>
        <taxon>Vespoidea</taxon>
        <taxon>Vespidae</taxon>
        <taxon>Vespinae</taxon>
        <taxon>Vespula</taxon>
    </lineage>
</organism>
<gene>
    <name evidence="1" type="ORF">V1477_019612</name>
</gene>